<proteinExistence type="predicted"/>
<gene>
    <name evidence="1" type="ORF">D0962_37815</name>
</gene>
<protein>
    <submittedName>
        <fullName evidence="1">Uncharacterized protein</fullName>
    </submittedName>
</protein>
<dbReference type="EMBL" id="QZCE01000019">
    <property type="protein sequence ID" value="NEZ68411.1"/>
    <property type="molecule type" value="Genomic_DNA"/>
</dbReference>
<name>A0A6M0SKP1_9CYAN</name>
<evidence type="ECO:0000313" key="2">
    <source>
        <dbReference type="Proteomes" id="UP000473574"/>
    </source>
</evidence>
<dbReference type="AlphaFoldDB" id="A0A6M0SKP1"/>
<accession>A0A6M0SKP1</accession>
<dbReference type="Proteomes" id="UP000473574">
    <property type="component" value="Unassembled WGS sequence"/>
</dbReference>
<organism evidence="1 2">
    <name type="scientific">Adonisia turfae CCMR0082</name>
    <dbReference type="NCBI Taxonomy" id="2304604"/>
    <lineage>
        <taxon>Bacteria</taxon>
        <taxon>Bacillati</taxon>
        <taxon>Cyanobacteriota</taxon>
        <taxon>Adonisia</taxon>
        <taxon>Adonisia turfae</taxon>
    </lineage>
</organism>
<reference evidence="1 2" key="1">
    <citation type="journal article" date="2020" name="Microb. Ecol.">
        <title>Ecogenomics of the Marine Benthic Filamentous Cyanobacterium Adonisia.</title>
        <authorList>
            <person name="Walter J.M."/>
            <person name="Coutinho F.H."/>
            <person name="Leomil L."/>
            <person name="Hargreaves P.I."/>
            <person name="Campeao M.E."/>
            <person name="Vieira V.V."/>
            <person name="Silva B.S."/>
            <person name="Fistarol G.O."/>
            <person name="Salomon P.S."/>
            <person name="Sawabe T."/>
            <person name="Mino S."/>
            <person name="Hosokawa M."/>
            <person name="Miyashita H."/>
            <person name="Maruyama F."/>
            <person name="van Verk M.C."/>
            <person name="Dutilh B.E."/>
            <person name="Thompson C.C."/>
            <person name="Thompson F.L."/>
        </authorList>
    </citation>
    <scope>NUCLEOTIDE SEQUENCE [LARGE SCALE GENOMIC DNA]</scope>
    <source>
        <strain evidence="1 2">CCMR0082</strain>
    </source>
</reference>
<comment type="caution">
    <text evidence="1">The sequence shown here is derived from an EMBL/GenBank/DDBJ whole genome shotgun (WGS) entry which is preliminary data.</text>
</comment>
<evidence type="ECO:0000313" key="1">
    <source>
        <dbReference type="EMBL" id="NEZ68411.1"/>
    </source>
</evidence>
<sequence length="64" mass="7314">MDTHQTTNTQTQSLGQFEDLRQQITSGMPFEEITILLPGERVRRPLTEFEVALLRANLPRDADS</sequence>